<accession>A0A6J7H7Y7</accession>
<reference evidence="1" key="1">
    <citation type="submission" date="2020-05" db="EMBL/GenBank/DDBJ databases">
        <authorList>
            <person name="Chiriac C."/>
            <person name="Salcher M."/>
            <person name="Ghai R."/>
            <person name="Kavagutti S V."/>
        </authorList>
    </citation>
    <scope>NUCLEOTIDE SEQUENCE</scope>
</reference>
<dbReference type="AlphaFoldDB" id="A0A6J7H7Y7"/>
<evidence type="ECO:0000313" key="1">
    <source>
        <dbReference type="EMBL" id="CAB4912625.1"/>
    </source>
</evidence>
<organism evidence="1">
    <name type="scientific">freshwater metagenome</name>
    <dbReference type="NCBI Taxonomy" id="449393"/>
    <lineage>
        <taxon>unclassified sequences</taxon>
        <taxon>metagenomes</taxon>
        <taxon>ecological metagenomes</taxon>
    </lineage>
</organism>
<sequence length="47" mass="4807">MPEDAADEAVALVHAALAEAAGRWAAGSAVRFVADVAVVQRWSDAKG</sequence>
<protein>
    <submittedName>
        <fullName evidence="1">Unannotated protein</fullName>
    </submittedName>
</protein>
<proteinExistence type="predicted"/>
<dbReference type="EMBL" id="CAFBMQ010000136">
    <property type="protein sequence ID" value="CAB4912625.1"/>
    <property type="molecule type" value="Genomic_DNA"/>
</dbReference>
<name>A0A6J7H7Y7_9ZZZZ</name>
<gene>
    <name evidence="1" type="ORF">UFOPK3609_00960</name>
</gene>